<comment type="caution">
    <text evidence="2">The sequence shown here is derived from an EMBL/GenBank/DDBJ whole genome shotgun (WGS) entry which is preliminary data.</text>
</comment>
<evidence type="ECO:0008006" key="4">
    <source>
        <dbReference type="Google" id="ProtNLM"/>
    </source>
</evidence>
<evidence type="ECO:0000256" key="1">
    <source>
        <dbReference type="SAM" id="SignalP"/>
    </source>
</evidence>
<dbReference type="EMBL" id="JACIIK010000009">
    <property type="protein sequence ID" value="MBB6204435.1"/>
    <property type="molecule type" value="Genomic_DNA"/>
</dbReference>
<reference evidence="2 3" key="1">
    <citation type="submission" date="2020-08" db="EMBL/GenBank/DDBJ databases">
        <title>Genomic Encyclopedia of Type Strains, Phase IV (KMG-V): Genome sequencing to study the core and pangenomes of soil and plant-associated prokaryotes.</title>
        <authorList>
            <person name="Whitman W."/>
        </authorList>
    </citation>
    <scope>NUCLEOTIDE SEQUENCE [LARGE SCALE GENOMIC DNA]</scope>
    <source>
        <strain evidence="2 3">SEMIA 4013</strain>
    </source>
</reference>
<accession>A0AAW3V3T0</accession>
<evidence type="ECO:0000313" key="3">
    <source>
        <dbReference type="Proteomes" id="UP000518681"/>
    </source>
</evidence>
<dbReference type="RefSeq" id="WP_183800975.1">
    <property type="nucleotide sequence ID" value="NZ_JACIII010000013.1"/>
</dbReference>
<protein>
    <recommendedName>
        <fullName evidence="4">Secreted protein</fullName>
    </recommendedName>
</protein>
<sequence>MMKWNATRRLGAIGAALALGMCATANAESVTNYRSAFSDVNPGSSCTTNGTITTDASGAVVECRDKKWEMPVAREVLPASSKLVTLRVTIQSKNKRLASVPLVLRDGKSADYRSVTEQTYVSDVGPCKREDAAKPVGGFSGGTTPIGDGVCATTSPLETGLQIAAKPSVLENGDVMLDLKASNSQLISLENFSNEVGTVQIPNTYTCGFESTVTLKPDVDTVVESCTQESNAQTISVSAKVADVGATPAQ</sequence>
<gene>
    <name evidence="2" type="ORF">GGD69_005329</name>
</gene>
<feature type="signal peptide" evidence="1">
    <location>
        <begin position="1"/>
        <end position="27"/>
    </location>
</feature>
<keyword evidence="1" id="KW-0732">Signal</keyword>
<name>A0AAW3V3T0_9BURK</name>
<feature type="chain" id="PRO_5043385907" description="Secreted protein" evidence="1">
    <location>
        <begin position="28"/>
        <end position="250"/>
    </location>
</feature>
<evidence type="ECO:0000313" key="2">
    <source>
        <dbReference type="EMBL" id="MBB6204435.1"/>
    </source>
</evidence>
<proteinExistence type="predicted"/>
<dbReference type="Proteomes" id="UP000518681">
    <property type="component" value="Unassembled WGS sequence"/>
</dbReference>
<organism evidence="2 3">
    <name type="scientific">Paraburkholderia fungorum</name>
    <dbReference type="NCBI Taxonomy" id="134537"/>
    <lineage>
        <taxon>Bacteria</taxon>
        <taxon>Pseudomonadati</taxon>
        <taxon>Pseudomonadota</taxon>
        <taxon>Betaproteobacteria</taxon>
        <taxon>Burkholderiales</taxon>
        <taxon>Burkholderiaceae</taxon>
        <taxon>Paraburkholderia</taxon>
    </lineage>
</organism>
<dbReference type="AlphaFoldDB" id="A0AAW3V3T0"/>